<gene>
    <name evidence="1" type="ORF">ACFQQH_05335</name>
</gene>
<dbReference type="EMBL" id="JBHTCT010000011">
    <property type="protein sequence ID" value="MFC7364549.1"/>
    <property type="molecule type" value="Genomic_DNA"/>
</dbReference>
<dbReference type="Proteomes" id="UP001596483">
    <property type="component" value="Unassembled WGS sequence"/>
</dbReference>
<keyword evidence="2" id="KW-1185">Reference proteome</keyword>
<dbReference type="RefSeq" id="WP_157297380.1">
    <property type="nucleotide sequence ID" value="NZ_JBHTCT010000011.1"/>
</dbReference>
<evidence type="ECO:0000313" key="1">
    <source>
        <dbReference type="EMBL" id="MFC7364549.1"/>
    </source>
</evidence>
<sequence length="75" mass="8007">MITNINIQREDGQVTGITAYVSGQMFPGLTLNGSIPLEAGEFGNSLDLTKLEAAVKQKIINRLVSGDSPTEEQSV</sequence>
<protein>
    <submittedName>
        <fullName evidence="1">Uncharacterized protein</fullName>
    </submittedName>
</protein>
<accession>A0ABW2NF41</accession>
<proteinExistence type="predicted"/>
<reference evidence="2" key="1">
    <citation type="journal article" date="2019" name="Int. J. Syst. Evol. Microbiol.">
        <title>The Global Catalogue of Microorganisms (GCM) 10K type strain sequencing project: providing services to taxonomists for standard genome sequencing and annotation.</title>
        <authorList>
            <consortium name="The Broad Institute Genomics Platform"/>
            <consortium name="The Broad Institute Genome Sequencing Center for Infectious Disease"/>
            <person name="Wu L."/>
            <person name="Ma J."/>
        </authorList>
    </citation>
    <scope>NUCLEOTIDE SEQUENCE [LARGE SCALE GENOMIC DNA]</scope>
    <source>
        <strain evidence="2">JCM 4738</strain>
    </source>
</reference>
<name>A0ABW2NF41_9BACL</name>
<organism evidence="1 2">
    <name type="scientific">Bhargavaea changchunensis</name>
    <dbReference type="NCBI Taxonomy" id="2134037"/>
    <lineage>
        <taxon>Bacteria</taxon>
        <taxon>Bacillati</taxon>
        <taxon>Bacillota</taxon>
        <taxon>Bacilli</taxon>
        <taxon>Bacillales</taxon>
        <taxon>Caryophanaceae</taxon>
        <taxon>Bhargavaea</taxon>
    </lineage>
</organism>
<comment type="caution">
    <text evidence="1">The sequence shown here is derived from an EMBL/GenBank/DDBJ whole genome shotgun (WGS) entry which is preliminary data.</text>
</comment>
<evidence type="ECO:0000313" key="2">
    <source>
        <dbReference type="Proteomes" id="UP001596483"/>
    </source>
</evidence>